<comment type="catalytic activity">
    <reaction evidence="6">
        <text>uridine(38/39/40) in tRNA = pseudouridine(38/39/40) in tRNA</text>
        <dbReference type="Rhea" id="RHEA:22376"/>
        <dbReference type="Rhea" id="RHEA-COMP:10085"/>
        <dbReference type="Rhea" id="RHEA-COMP:10087"/>
        <dbReference type="ChEBI" id="CHEBI:65314"/>
        <dbReference type="ChEBI" id="CHEBI:65315"/>
        <dbReference type="EC" id="5.4.99.12"/>
    </reaction>
</comment>
<evidence type="ECO:0000256" key="6">
    <source>
        <dbReference type="RuleBase" id="RU003792"/>
    </source>
</evidence>
<keyword evidence="2 6" id="KW-0819">tRNA processing</keyword>
<evidence type="ECO:0000259" key="7">
    <source>
        <dbReference type="Pfam" id="PF01416"/>
    </source>
</evidence>
<sequence length="280" mass="32990">MKARYLTFFSYIGTKFRSSEKIWLKDGLNYPDPQSIQGLMEIALVKFKPLNYPNIFLSSRTDGGVHALNSSAHFDLEKKGKGIYDPPYIVNHMNKFFSKNQISIFIKKCIRVNDNFHARFTATSRTYLYRLAVLKPEVEVDENKFCMLSFIPIEEWKRCDFVRLKDFDIEKFKEGAQYFVGYHDFTTFKKFDKLKQNKHNRREIKSIDIRPGRPCVTRVTGEENNYFDYWDITIKGRSFVHNQIRRMIGTLKCVGTGKLQPHDIKLMLQVPSKHSCLRPE</sequence>
<dbReference type="GO" id="GO:0003723">
    <property type="term" value="F:RNA binding"/>
    <property type="evidence" value="ECO:0007669"/>
    <property type="project" value="InterPro"/>
</dbReference>
<dbReference type="InterPro" id="IPR020094">
    <property type="entry name" value="TruA/RsuA/RluB/E/F_N"/>
</dbReference>
<comment type="similarity">
    <text evidence="1 6">Belongs to the tRNA pseudouridine synthase TruA family.</text>
</comment>
<dbReference type="InterPro" id="IPR020095">
    <property type="entry name" value="PsdUridine_synth_TruA_C"/>
</dbReference>
<evidence type="ECO:0000256" key="2">
    <source>
        <dbReference type="ARBA" id="ARBA00022694"/>
    </source>
</evidence>
<dbReference type="GO" id="GO:0160147">
    <property type="term" value="F:tRNA pseudouridine(38-40) synthase activity"/>
    <property type="evidence" value="ECO:0007669"/>
    <property type="project" value="UniProtKB-EC"/>
</dbReference>
<evidence type="ECO:0000256" key="3">
    <source>
        <dbReference type="ARBA" id="ARBA00023235"/>
    </source>
</evidence>
<dbReference type="PIRSF" id="PIRSF001430">
    <property type="entry name" value="tRNA_psdUrid_synth"/>
    <property type="match status" value="1"/>
</dbReference>
<keyword evidence="3 6" id="KW-0413">Isomerase</keyword>
<evidence type="ECO:0000313" key="8">
    <source>
        <dbReference type="EMBL" id="CAH2086851.1"/>
    </source>
</evidence>
<feature type="domain" description="Pseudouridine synthase I TruA alpha/beta" evidence="7">
    <location>
        <begin position="176"/>
        <end position="273"/>
    </location>
</feature>
<dbReference type="InterPro" id="IPR020103">
    <property type="entry name" value="PsdUridine_synth_cat_dom_sf"/>
</dbReference>
<organism evidence="8 9">
    <name type="scientific">Euphydryas editha</name>
    <name type="common">Edith's checkerspot</name>
    <dbReference type="NCBI Taxonomy" id="104508"/>
    <lineage>
        <taxon>Eukaryota</taxon>
        <taxon>Metazoa</taxon>
        <taxon>Ecdysozoa</taxon>
        <taxon>Arthropoda</taxon>
        <taxon>Hexapoda</taxon>
        <taxon>Insecta</taxon>
        <taxon>Pterygota</taxon>
        <taxon>Neoptera</taxon>
        <taxon>Endopterygota</taxon>
        <taxon>Lepidoptera</taxon>
        <taxon>Glossata</taxon>
        <taxon>Ditrysia</taxon>
        <taxon>Papilionoidea</taxon>
        <taxon>Nymphalidae</taxon>
        <taxon>Nymphalinae</taxon>
        <taxon>Euphydryas</taxon>
    </lineage>
</organism>
<dbReference type="EMBL" id="CAKOGL010000005">
    <property type="protein sequence ID" value="CAH2086851.1"/>
    <property type="molecule type" value="Genomic_DNA"/>
</dbReference>
<dbReference type="EC" id="5.4.99.12" evidence="6"/>
<evidence type="ECO:0000256" key="4">
    <source>
        <dbReference type="PIRSR" id="PIRSR001430-1"/>
    </source>
</evidence>
<dbReference type="InterPro" id="IPR001406">
    <property type="entry name" value="PsdUridine_synth_TruA"/>
</dbReference>
<dbReference type="AlphaFoldDB" id="A0AAU9TI84"/>
<evidence type="ECO:0000256" key="1">
    <source>
        <dbReference type="ARBA" id="ARBA00009375"/>
    </source>
</evidence>
<dbReference type="SUPFAM" id="SSF55120">
    <property type="entry name" value="Pseudouridine synthase"/>
    <property type="match status" value="1"/>
</dbReference>
<dbReference type="Proteomes" id="UP001153954">
    <property type="component" value="Unassembled WGS sequence"/>
</dbReference>
<dbReference type="Pfam" id="PF01416">
    <property type="entry name" value="PseudoU_synth_1"/>
    <property type="match status" value="1"/>
</dbReference>
<dbReference type="PANTHER" id="PTHR11142:SF0">
    <property type="entry name" value="TRNA PSEUDOURIDINE SYNTHASE-LIKE 1"/>
    <property type="match status" value="1"/>
</dbReference>
<name>A0AAU9TI84_EUPED</name>
<dbReference type="InterPro" id="IPR020097">
    <property type="entry name" value="PsdUridine_synth_TruA_a/b_dom"/>
</dbReference>
<gene>
    <name evidence="8" type="ORF">EEDITHA_LOCUS3175</name>
</gene>
<reference evidence="8" key="1">
    <citation type="submission" date="2022-03" db="EMBL/GenBank/DDBJ databases">
        <authorList>
            <person name="Tunstrom K."/>
        </authorList>
    </citation>
    <scope>NUCLEOTIDE SEQUENCE</scope>
</reference>
<feature type="active site" description="Nucleophile" evidence="4">
    <location>
        <position position="62"/>
    </location>
</feature>
<dbReference type="PANTHER" id="PTHR11142">
    <property type="entry name" value="PSEUDOURIDYLATE SYNTHASE"/>
    <property type="match status" value="1"/>
</dbReference>
<evidence type="ECO:0000313" key="9">
    <source>
        <dbReference type="Proteomes" id="UP001153954"/>
    </source>
</evidence>
<comment type="caution">
    <text evidence="8">The sequence shown here is derived from an EMBL/GenBank/DDBJ whole genome shotgun (WGS) entry which is preliminary data.</text>
</comment>
<dbReference type="Gene3D" id="3.30.70.660">
    <property type="entry name" value="Pseudouridine synthase I, catalytic domain, C-terminal subdomain"/>
    <property type="match status" value="1"/>
</dbReference>
<feature type="binding site" evidence="5">
    <location>
        <position position="127"/>
    </location>
    <ligand>
        <name>substrate</name>
    </ligand>
</feature>
<keyword evidence="9" id="KW-1185">Reference proteome</keyword>
<dbReference type="Gene3D" id="3.30.70.580">
    <property type="entry name" value="Pseudouridine synthase I, catalytic domain, N-terminal subdomain"/>
    <property type="match status" value="1"/>
</dbReference>
<accession>A0AAU9TI84</accession>
<proteinExistence type="inferred from homology"/>
<evidence type="ECO:0000256" key="5">
    <source>
        <dbReference type="PIRSR" id="PIRSR001430-2"/>
    </source>
</evidence>
<dbReference type="GO" id="GO:0031119">
    <property type="term" value="P:tRNA pseudouridine synthesis"/>
    <property type="evidence" value="ECO:0007669"/>
    <property type="project" value="TreeGrafter"/>
</dbReference>
<protein>
    <recommendedName>
        <fullName evidence="6">tRNA pseudouridine synthase</fullName>
        <ecNumber evidence="6">5.4.99.12</ecNumber>
    </recommendedName>
</protein>